<dbReference type="GO" id="GO:0004843">
    <property type="term" value="F:cysteine-type deubiquitinase activity"/>
    <property type="evidence" value="ECO:0007669"/>
    <property type="project" value="InterPro"/>
</dbReference>
<comment type="caution">
    <text evidence="3">The sequence shown here is derived from an EMBL/GenBank/DDBJ whole genome shotgun (WGS) entry which is preliminary data.</text>
</comment>
<dbReference type="InterPro" id="IPR003903">
    <property type="entry name" value="UIM_dom"/>
</dbReference>
<dbReference type="PANTHER" id="PTHR18063">
    <property type="entry name" value="NF-E2 INDUCIBLE PROTEIN"/>
    <property type="match status" value="1"/>
</dbReference>
<reference evidence="3 4" key="1">
    <citation type="journal article" date="2015" name="Genome Biol. Evol.">
        <title>Comparative Genomics of a Bacterivorous Green Alga Reveals Evolutionary Causalities and Consequences of Phago-Mixotrophic Mode of Nutrition.</title>
        <authorList>
            <person name="Burns J.A."/>
            <person name="Paasch A."/>
            <person name="Narechania A."/>
            <person name="Kim E."/>
        </authorList>
    </citation>
    <scope>NUCLEOTIDE SEQUENCE [LARGE SCALE GENOMIC DNA]</scope>
    <source>
        <strain evidence="3 4">PLY_AMNH</strain>
    </source>
</reference>
<organism evidence="3 4">
    <name type="scientific">Cymbomonas tetramitiformis</name>
    <dbReference type="NCBI Taxonomy" id="36881"/>
    <lineage>
        <taxon>Eukaryota</taxon>
        <taxon>Viridiplantae</taxon>
        <taxon>Chlorophyta</taxon>
        <taxon>Pyramimonadophyceae</taxon>
        <taxon>Pyramimonadales</taxon>
        <taxon>Pyramimonadaceae</taxon>
        <taxon>Cymbomonas</taxon>
    </lineage>
</organism>
<keyword evidence="4" id="KW-1185">Reference proteome</keyword>
<evidence type="ECO:0000256" key="1">
    <source>
        <dbReference type="SAM" id="MobiDB-lite"/>
    </source>
</evidence>
<dbReference type="GO" id="GO:0071944">
    <property type="term" value="C:cell periphery"/>
    <property type="evidence" value="ECO:0007669"/>
    <property type="project" value="TreeGrafter"/>
</dbReference>
<gene>
    <name evidence="3" type="ORF">CYMTET_32883</name>
</gene>
<feature type="region of interest" description="Disordered" evidence="1">
    <location>
        <begin position="557"/>
        <end position="597"/>
    </location>
</feature>
<dbReference type="GO" id="GO:0005829">
    <property type="term" value="C:cytosol"/>
    <property type="evidence" value="ECO:0007669"/>
    <property type="project" value="TreeGrafter"/>
</dbReference>
<evidence type="ECO:0000313" key="3">
    <source>
        <dbReference type="EMBL" id="KAK3258069.1"/>
    </source>
</evidence>
<accession>A0AAE0FE78</accession>
<protein>
    <recommendedName>
        <fullName evidence="2">MINDY deubiquitinase domain-containing protein</fullName>
    </recommendedName>
</protein>
<dbReference type="PANTHER" id="PTHR18063:SF6">
    <property type="entry name" value="UBIQUITIN CARBOXYL-TERMINAL HYDROLASE"/>
    <property type="match status" value="1"/>
</dbReference>
<dbReference type="PROSITE" id="PS50330">
    <property type="entry name" value="UIM"/>
    <property type="match status" value="1"/>
</dbReference>
<dbReference type="AlphaFoldDB" id="A0AAE0FE78"/>
<evidence type="ECO:0000313" key="4">
    <source>
        <dbReference type="Proteomes" id="UP001190700"/>
    </source>
</evidence>
<dbReference type="GO" id="GO:0016807">
    <property type="term" value="F:cysteine-type carboxypeptidase activity"/>
    <property type="evidence" value="ECO:0007669"/>
    <property type="project" value="TreeGrafter"/>
</dbReference>
<sequence>MVDQSSGAAGGVPNESSESKYKLKRIEFLGRNIPIVLQNENGPCPLLAIANVLLLRGVIRIRGDHPDIAHSDLLQLVVTRLLDANLDVERKGEEYARNAQQNMGDAIAMLPKLATGLDVNVRFRHIRDFEFTNESTIFDLLDVELVHGWLVDPKDEATTAVVGSRSYNELVERVITAKTLVPDTPSESSAAVSGPTASTSDLVTANAFSQEDEELQLALALSLEKMPDDLIDMNEIPMVEPTREDKASQPQSEVSVVLRVDELSAEPVQVELLPAKPPAPAVSLIDQLVESGTATEQDVGIGGKAPSTTSVGSPSSFEAASGVSVGDHGAAAAWSAASFEESAPAPEEGSSMGTEDMTKLLMESSIIENFLSQSASQLTACGLGLLHRCVRERALCVFFRNNHFSTLFKLDDRLYLLATDQGYLQEPELVWERLSEVSNDTAFVTGHFKEWSQASQPPPADEAWVTDAATQAAALLSEWCLVLPRDLKLLSLQLLKLLSLQLLPITSPTPIMLWHCNCRLSLIAKRMKPGSSSNRSGSSKLSALCSKVQGFRTQCKDKIQDNSKHHGNTMQHSSRRRSRAQGHSEGRSSKPLSSNVDFRSINDFSDRSLNATIVKGRLPNNKNRNLV</sequence>
<name>A0AAE0FE78_9CHLO</name>
<dbReference type="EMBL" id="LGRX02019852">
    <property type="protein sequence ID" value="KAK3258069.1"/>
    <property type="molecule type" value="Genomic_DNA"/>
</dbReference>
<evidence type="ECO:0000259" key="2">
    <source>
        <dbReference type="Pfam" id="PF04424"/>
    </source>
</evidence>
<dbReference type="GO" id="GO:1990380">
    <property type="term" value="F:K48-linked deubiquitinase activity"/>
    <property type="evidence" value="ECO:0007669"/>
    <property type="project" value="InterPro"/>
</dbReference>
<dbReference type="Proteomes" id="UP001190700">
    <property type="component" value="Unassembled WGS sequence"/>
</dbReference>
<feature type="region of interest" description="Disordered" evidence="1">
    <location>
        <begin position="295"/>
        <end position="319"/>
    </location>
</feature>
<feature type="compositionally biased region" description="Polar residues" evidence="1">
    <location>
        <begin position="306"/>
        <end position="318"/>
    </location>
</feature>
<feature type="domain" description="MINDY deubiquitinase" evidence="2">
    <location>
        <begin position="20"/>
        <end position="448"/>
    </location>
</feature>
<dbReference type="GO" id="GO:0071108">
    <property type="term" value="P:protein K48-linked deubiquitination"/>
    <property type="evidence" value="ECO:0007669"/>
    <property type="project" value="TreeGrafter"/>
</dbReference>
<dbReference type="InterPro" id="IPR007518">
    <property type="entry name" value="MINDY"/>
</dbReference>
<dbReference type="Pfam" id="PF04424">
    <property type="entry name" value="MINDY_DUB"/>
    <property type="match status" value="1"/>
</dbReference>
<dbReference type="InterPro" id="IPR033979">
    <property type="entry name" value="MINDY_domain"/>
</dbReference>
<proteinExistence type="predicted"/>